<organism evidence="2 3">
    <name type="scientific">Chitinimonas lacunae</name>
    <dbReference type="NCBI Taxonomy" id="1963018"/>
    <lineage>
        <taxon>Bacteria</taxon>
        <taxon>Pseudomonadati</taxon>
        <taxon>Pseudomonadota</taxon>
        <taxon>Betaproteobacteria</taxon>
        <taxon>Neisseriales</taxon>
        <taxon>Chitinibacteraceae</taxon>
        <taxon>Chitinimonas</taxon>
    </lineage>
</organism>
<accession>A0ABV8MUE9</accession>
<dbReference type="Proteomes" id="UP001595791">
    <property type="component" value="Unassembled WGS sequence"/>
</dbReference>
<name>A0ABV8MUE9_9NEIS</name>
<evidence type="ECO:0000313" key="2">
    <source>
        <dbReference type="EMBL" id="MFC4160721.1"/>
    </source>
</evidence>
<comment type="caution">
    <text evidence="2">The sequence shown here is derived from an EMBL/GenBank/DDBJ whole genome shotgun (WGS) entry which is preliminary data.</text>
</comment>
<evidence type="ECO:0008006" key="4">
    <source>
        <dbReference type="Google" id="ProtNLM"/>
    </source>
</evidence>
<dbReference type="RefSeq" id="WP_378165856.1">
    <property type="nucleotide sequence ID" value="NZ_JBHSBU010000001.1"/>
</dbReference>
<keyword evidence="1" id="KW-0812">Transmembrane</keyword>
<sequence>MIDSTETGRPRVRVAQRVFMLVMGVVTAVNSAAVFRLMQAADAERVGAQLGDHAARLATLRQQLDTALSHQPAVVTPAEVEGLRRALDARLTAIEQAHHSVAQAADVQVLQLRLDRLEAQLAQAQRVPSRAQAARRPLVQAKAQAKTVPALPFRVVGLQQRAAERFVSVLPREATSLAEVRLLREGSEAGVWRLQSIETNAVVFRLGDQTQRVALPQE</sequence>
<reference evidence="3" key="1">
    <citation type="journal article" date="2019" name="Int. J. Syst. Evol. Microbiol.">
        <title>The Global Catalogue of Microorganisms (GCM) 10K type strain sequencing project: providing services to taxonomists for standard genome sequencing and annotation.</title>
        <authorList>
            <consortium name="The Broad Institute Genomics Platform"/>
            <consortium name="The Broad Institute Genome Sequencing Center for Infectious Disease"/>
            <person name="Wu L."/>
            <person name="Ma J."/>
        </authorList>
    </citation>
    <scope>NUCLEOTIDE SEQUENCE [LARGE SCALE GENOMIC DNA]</scope>
    <source>
        <strain evidence="3">LMG 29894</strain>
    </source>
</reference>
<evidence type="ECO:0000313" key="3">
    <source>
        <dbReference type="Proteomes" id="UP001595791"/>
    </source>
</evidence>
<protein>
    <recommendedName>
        <fullName evidence="4">Methyl-accepting chemotaxis protein</fullName>
    </recommendedName>
</protein>
<keyword evidence="1" id="KW-0472">Membrane</keyword>
<keyword evidence="3" id="KW-1185">Reference proteome</keyword>
<evidence type="ECO:0000256" key="1">
    <source>
        <dbReference type="SAM" id="Phobius"/>
    </source>
</evidence>
<feature type="transmembrane region" description="Helical" evidence="1">
    <location>
        <begin position="18"/>
        <end position="38"/>
    </location>
</feature>
<dbReference type="EMBL" id="JBHSBU010000001">
    <property type="protein sequence ID" value="MFC4160721.1"/>
    <property type="molecule type" value="Genomic_DNA"/>
</dbReference>
<proteinExistence type="predicted"/>
<keyword evidence="1" id="KW-1133">Transmembrane helix</keyword>
<gene>
    <name evidence="2" type="ORF">ACFOW7_15380</name>
</gene>